<dbReference type="PROSITE" id="PS51462">
    <property type="entry name" value="NUDIX"/>
    <property type="match status" value="1"/>
</dbReference>
<dbReference type="GO" id="GO:0047631">
    <property type="term" value="F:ADP-ribose diphosphatase activity"/>
    <property type="evidence" value="ECO:0007669"/>
    <property type="project" value="UniProtKB-EC"/>
</dbReference>
<dbReference type="SUPFAM" id="SSF110857">
    <property type="entry name" value="Gamma-glutamyl cyclotransferase-like"/>
    <property type="match status" value="1"/>
</dbReference>
<evidence type="ECO:0000256" key="5">
    <source>
        <dbReference type="ARBA" id="ARBA00022723"/>
    </source>
</evidence>
<evidence type="ECO:0000256" key="3">
    <source>
        <dbReference type="ARBA" id="ARBA00012453"/>
    </source>
</evidence>
<dbReference type="InterPro" id="IPR015797">
    <property type="entry name" value="NUDIX_hydrolase-like_dom_sf"/>
</dbReference>
<dbReference type="PANTHER" id="PTHR11839:SF5">
    <property type="entry name" value="ADP-RIBOSE PYROPHOSPHATASE"/>
    <property type="match status" value="1"/>
</dbReference>
<dbReference type="InterPro" id="IPR036568">
    <property type="entry name" value="GGCT-like_sf"/>
</dbReference>
<accession>A0AAE3B5N4</accession>
<dbReference type="Gene3D" id="3.90.79.10">
    <property type="entry name" value="Nucleoside Triphosphate Pyrophosphohydrolase"/>
    <property type="match status" value="1"/>
</dbReference>
<feature type="short sequence motif" description="Nudix box" evidence="14">
    <location>
        <begin position="257"/>
        <end position="279"/>
    </location>
</feature>
<organism evidence="16 17">
    <name type="scientific">Sulfitobacter geojensis</name>
    <dbReference type="NCBI Taxonomy" id="1342299"/>
    <lineage>
        <taxon>Bacteria</taxon>
        <taxon>Pseudomonadati</taxon>
        <taxon>Pseudomonadota</taxon>
        <taxon>Alphaproteobacteria</taxon>
        <taxon>Rhodobacterales</taxon>
        <taxon>Roseobacteraceae</taxon>
        <taxon>Sulfitobacter</taxon>
    </lineage>
</organism>
<sequence>MKNLFFYGTLRHLPLLEVVLGRPAGDIDTAEAALEGYRVSAVAEGPFPMIEEQVGDVATGVLVRGLSAEDVARLDFYEGSFAYDLVPVIVADGQAAEVYVPQAGLWTPNGPWSLRDWAQRSGEMSVIAAQEVMGYRGTRTRDEVAEMFPVIRARADAQVRAARSLHGQDSFTGEIDVQRRTRSYSKFYALDDITLRHARFDGAMSETLERAVLIDADAAIVLPYDPVRDRVLLVEQVRIGPLARGDRAIWQLEPVAGRVDPGETPEQAARREAREEAGLTLGTMEKIAEVYPSPATSTGFYYVYLGLADLPDAQAGTGGLDAEHEDIRSHLMSFDELMARVARFDLANAPMVMAAYYLAHHRDRLRSAGPTDTPEGE</sequence>
<keyword evidence="5 13" id="KW-0479">Metal-binding</keyword>
<feature type="domain" description="Nudix hydrolase" evidence="15">
    <location>
        <begin position="214"/>
        <end position="354"/>
    </location>
</feature>
<comment type="function">
    <text evidence="8">Acts on ADP-mannose and ADP-glucose as well as ADP-ribose. Prevents glycogen biosynthesis. The reaction catalyzed by this enzyme is a limiting step of the gluconeogenic process.</text>
</comment>
<dbReference type="AlphaFoldDB" id="A0AAE3B5N4"/>
<dbReference type="Pfam" id="PF00293">
    <property type="entry name" value="NUDIX"/>
    <property type="match status" value="1"/>
</dbReference>
<feature type="binding site" evidence="13">
    <location>
        <position position="276"/>
    </location>
    <ligand>
        <name>Mg(2+)</name>
        <dbReference type="ChEBI" id="CHEBI:18420"/>
        <label>1</label>
    </ligand>
</feature>
<evidence type="ECO:0000313" key="17">
    <source>
        <dbReference type="Proteomes" id="UP000732193"/>
    </source>
</evidence>
<evidence type="ECO:0000256" key="9">
    <source>
        <dbReference type="ARBA" id="ARBA00030162"/>
    </source>
</evidence>
<reference evidence="16 17" key="1">
    <citation type="submission" date="2021-01" db="EMBL/GenBank/DDBJ databases">
        <title>Diatom-associated Roseobacters Show Island Model of Population Structure.</title>
        <authorList>
            <person name="Qu L."/>
            <person name="Feng X."/>
            <person name="Chen Y."/>
            <person name="Li L."/>
            <person name="Wang X."/>
            <person name="Hu Z."/>
            <person name="Wang H."/>
            <person name="Luo H."/>
        </authorList>
    </citation>
    <scope>NUCLEOTIDE SEQUENCE [LARGE SCALE GENOMIC DNA]</scope>
    <source>
        <strain evidence="16 17">TR60-84</strain>
    </source>
</reference>
<evidence type="ECO:0000256" key="14">
    <source>
        <dbReference type="PIRSR" id="PIRSR604385-3"/>
    </source>
</evidence>
<comment type="cofactor">
    <cofactor evidence="1 13">
        <name>Mg(2+)</name>
        <dbReference type="ChEBI" id="CHEBI:18420"/>
    </cofactor>
</comment>
<evidence type="ECO:0000256" key="8">
    <source>
        <dbReference type="ARBA" id="ARBA00025164"/>
    </source>
</evidence>
<gene>
    <name evidence="16" type="ORF">JQV55_02880</name>
</gene>
<evidence type="ECO:0000256" key="7">
    <source>
        <dbReference type="ARBA" id="ARBA00022842"/>
    </source>
</evidence>
<evidence type="ECO:0000256" key="11">
    <source>
        <dbReference type="ARBA" id="ARBA00033056"/>
    </source>
</evidence>
<dbReference type="Proteomes" id="UP000732193">
    <property type="component" value="Unassembled WGS sequence"/>
</dbReference>
<dbReference type="PROSITE" id="PS00893">
    <property type="entry name" value="NUDIX_BOX"/>
    <property type="match status" value="1"/>
</dbReference>
<dbReference type="InterPro" id="IPR004385">
    <property type="entry name" value="NDP_pyrophosphatase"/>
</dbReference>
<dbReference type="GO" id="GO:0046872">
    <property type="term" value="F:metal ion binding"/>
    <property type="evidence" value="ECO:0007669"/>
    <property type="project" value="UniProtKB-KW"/>
</dbReference>
<dbReference type="InterPro" id="IPR020084">
    <property type="entry name" value="NUDIX_hydrolase_CS"/>
</dbReference>
<dbReference type="NCBIfam" id="TIGR00052">
    <property type="entry name" value="nudix-type nucleoside diphosphatase, YffH/AdpP family"/>
    <property type="match status" value="1"/>
</dbReference>
<dbReference type="RefSeq" id="WP_203241182.1">
    <property type="nucleotide sequence ID" value="NZ_JAFBRH010000001.1"/>
</dbReference>
<dbReference type="EC" id="3.6.1.13" evidence="3"/>
<dbReference type="CDD" id="cd06661">
    <property type="entry name" value="GGCT_like"/>
    <property type="match status" value="1"/>
</dbReference>
<feature type="binding site" evidence="13">
    <location>
        <position position="272"/>
    </location>
    <ligand>
        <name>Mg(2+)</name>
        <dbReference type="ChEBI" id="CHEBI:18420"/>
        <label>1</label>
    </ligand>
</feature>
<evidence type="ECO:0000256" key="10">
    <source>
        <dbReference type="ARBA" id="ARBA00030308"/>
    </source>
</evidence>
<dbReference type="GO" id="GO:0019144">
    <property type="term" value="F:ADP-sugar diphosphatase activity"/>
    <property type="evidence" value="ECO:0007669"/>
    <property type="project" value="TreeGrafter"/>
</dbReference>
<dbReference type="InterPro" id="IPR013024">
    <property type="entry name" value="GGCT-like"/>
</dbReference>
<dbReference type="GO" id="GO:0006753">
    <property type="term" value="P:nucleoside phosphate metabolic process"/>
    <property type="evidence" value="ECO:0007669"/>
    <property type="project" value="TreeGrafter"/>
</dbReference>
<dbReference type="Gene3D" id="3.10.490.10">
    <property type="entry name" value="Gamma-glutamyl cyclotransferase-like"/>
    <property type="match status" value="1"/>
</dbReference>
<dbReference type="CDD" id="cd24155">
    <property type="entry name" value="NUDIX_ADPRase"/>
    <property type="match status" value="1"/>
</dbReference>
<dbReference type="Pfam" id="PF06094">
    <property type="entry name" value="GGACT"/>
    <property type="match status" value="1"/>
</dbReference>
<comment type="caution">
    <text evidence="16">The sequence shown here is derived from an EMBL/GenBank/DDBJ whole genome shotgun (WGS) entry which is preliminary data.</text>
</comment>
<dbReference type="PANTHER" id="PTHR11839">
    <property type="entry name" value="UDP/ADP-SUGAR PYROPHOSPHATASE"/>
    <property type="match status" value="1"/>
</dbReference>
<comment type="similarity">
    <text evidence="2">Belongs to the Nudix hydrolase family. NudF subfamily.</text>
</comment>
<evidence type="ECO:0000256" key="6">
    <source>
        <dbReference type="ARBA" id="ARBA00022801"/>
    </source>
</evidence>
<comment type="catalytic activity">
    <reaction evidence="12">
        <text>ADP-D-ribose + H2O = D-ribose 5-phosphate + AMP + 2 H(+)</text>
        <dbReference type="Rhea" id="RHEA:10412"/>
        <dbReference type="ChEBI" id="CHEBI:15377"/>
        <dbReference type="ChEBI" id="CHEBI:15378"/>
        <dbReference type="ChEBI" id="CHEBI:57967"/>
        <dbReference type="ChEBI" id="CHEBI:78346"/>
        <dbReference type="ChEBI" id="CHEBI:456215"/>
        <dbReference type="EC" id="3.6.1.13"/>
    </reaction>
</comment>
<feature type="binding site" evidence="13">
    <location>
        <position position="256"/>
    </location>
    <ligand>
        <name>Mg(2+)</name>
        <dbReference type="ChEBI" id="CHEBI:18420"/>
        <label>1</label>
    </ligand>
</feature>
<evidence type="ECO:0000256" key="12">
    <source>
        <dbReference type="ARBA" id="ARBA00049546"/>
    </source>
</evidence>
<name>A0AAE3B5N4_9RHOB</name>
<evidence type="ECO:0000256" key="4">
    <source>
        <dbReference type="ARBA" id="ARBA00013297"/>
    </source>
</evidence>
<evidence type="ECO:0000256" key="13">
    <source>
        <dbReference type="PIRSR" id="PIRSR604385-2"/>
    </source>
</evidence>
<protein>
    <recommendedName>
        <fullName evidence="4">ADP-ribose pyrophosphatase</fullName>
        <ecNumber evidence="3">3.6.1.13</ecNumber>
    </recommendedName>
    <alternativeName>
        <fullName evidence="9">ADP-ribose diphosphatase</fullName>
    </alternativeName>
    <alternativeName>
        <fullName evidence="11">ADP-ribose phosphohydrolase</fullName>
    </alternativeName>
    <alternativeName>
        <fullName evidence="10">Adenosine diphosphoribose pyrophosphatase</fullName>
    </alternativeName>
</protein>
<dbReference type="InterPro" id="IPR000086">
    <property type="entry name" value="NUDIX_hydrolase_dom"/>
</dbReference>
<keyword evidence="17" id="KW-1185">Reference proteome</keyword>
<dbReference type="GO" id="GO:0019693">
    <property type="term" value="P:ribose phosphate metabolic process"/>
    <property type="evidence" value="ECO:0007669"/>
    <property type="project" value="TreeGrafter"/>
</dbReference>
<dbReference type="GO" id="GO:0005829">
    <property type="term" value="C:cytosol"/>
    <property type="evidence" value="ECO:0007669"/>
    <property type="project" value="TreeGrafter"/>
</dbReference>
<feature type="binding site" evidence="13">
    <location>
        <position position="325"/>
    </location>
    <ligand>
        <name>Mg(2+)</name>
        <dbReference type="ChEBI" id="CHEBI:18420"/>
        <label>1</label>
    </ligand>
</feature>
<dbReference type="SUPFAM" id="SSF55811">
    <property type="entry name" value="Nudix"/>
    <property type="match status" value="1"/>
</dbReference>
<evidence type="ECO:0000256" key="2">
    <source>
        <dbReference type="ARBA" id="ARBA00007482"/>
    </source>
</evidence>
<dbReference type="EMBL" id="JAFBRM010000001">
    <property type="protein sequence ID" value="MBM1712501.1"/>
    <property type="molecule type" value="Genomic_DNA"/>
</dbReference>
<evidence type="ECO:0000256" key="1">
    <source>
        <dbReference type="ARBA" id="ARBA00001946"/>
    </source>
</evidence>
<evidence type="ECO:0000313" key="16">
    <source>
        <dbReference type="EMBL" id="MBM1712501.1"/>
    </source>
</evidence>
<evidence type="ECO:0000259" key="15">
    <source>
        <dbReference type="PROSITE" id="PS51462"/>
    </source>
</evidence>
<proteinExistence type="inferred from homology"/>
<keyword evidence="7 13" id="KW-0460">Magnesium</keyword>
<keyword evidence="6" id="KW-0378">Hydrolase</keyword>
<dbReference type="InterPro" id="IPR009288">
    <property type="entry name" value="AIG2-like_dom"/>
</dbReference>